<dbReference type="InterPro" id="IPR017907">
    <property type="entry name" value="Znf_RING_CS"/>
</dbReference>
<name>A0A1Q2ZVU5_ZYGRO</name>
<evidence type="ECO:0000256" key="7">
    <source>
        <dbReference type="SAM" id="MobiDB-lite"/>
    </source>
</evidence>
<dbReference type="GO" id="GO:0022626">
    <property type="term" value="C:cytosolic ribosome"/>
    <property type="evidence" value="ECO:0007669"/>
    <property type="project" value="EnsemblFungi"/>
</dbReference>
<feature type="compositionally biased region" description="Basic and acidic residues" evidence="7">
    <location>
        <begin position="1"/>
        <end position="11"/>
    </location>
</feature>
<gene>
    <name evidence="9" type="ORF">ZYGR_0H04270</name>
</gene>
<dbReference type="OMA" id="PRWKKCP"/>
<dbReference type="AlphaFoldDB" id="A0A1Q2ZVU5"/>
<dbReference type="PROSITE" id="PS00518">
    <property type="entry name" value="ZF_RING_1"/>
    <property type="match status" value="1"/>
</dbReference>
<evidence type="ECO:0000313" key="10">
    <source>
        <dbReference type="Proteomes" id="UP000187013"/>
    </source>
</evidence>
<dbReference type="GO" id="GO:0070651">
    <property type="term" value="P:nonfunctional rRNA decay"/>
    <property type="evidence" value="ECO:0007669"/>
    <property type="project" value="EnsemblFungi"/>
</dbReference>
<keyword evidence="3" id="KW-0479">Metal-binding</keyword>
<dbReference type="SMART" id="SM00184">
    <property type="entry name" value="RING"/>
    <property type="match status" value="1"/>
</dbReference>
<dbReference type="InterPro" id="IPR027370">
    <property type="entry name" value="Znf-RING_euk"/>
</dbReference>
<organism evidence="9 10">
    <name type="scientific">Zygosaccharomyces rouxii</name>
    <dbReference type="NCBI Taxonomy" id="4956"/>
    <lineage>
        <taxon>Eukaryota</taxon>
        <taxon>Fungi</taxon>
        <taxon>Dikarya</taxon>
        <taxon>Ascomycota</taxon>
        <taxon>Saccharomycotina</taxon>
        <taxon>Saccharomycetes</taxon>
        <taxon>Saccharomycetales</taxon>
        <taxon>Saccharomycetaceae</taxon>
        <taxon>Zygosaccharomyces</taxon>
    </lineage>
</organism>
<keyword evidence="5" id="KW-0862">Zinc</keyword>
<dbReference type="PANTHER" id="PTHR12983:SF9">
    <property type="entry name" value="E3 UBIQUITIN-PROTEIN LIGASE RNF10"/>
    <property type="match status" value="1"/>
</dbReference>
<feature type="region of interest" description="Disordered" evidence="7">
    <location>
        <begin position="549"/>
        <end position="624"/>
    </location>
</feature>
<dbReference type="GO" id="GO:0045944">
    <property type="term" value="P:positive regulation of transcription by RNA polymerase II"/>
    <property type="evidence" value="ECO:0007669"/>
    <property type="project" value="TreeGrafter"/>
</dbReference>
<dbReference type="Pfam" id="PF13445">
    <property type="entry name" value="zf-RING_UBOX"/>
    <property type="match status" value="1"/>
</dbReference>
<dbReference type="GO" id="GO:0008270">
    <property type="term" value="F:zinc ion binding"/>
    <property type="evidence" value="ECO:0007669"/>
    <property type="project" value="UniProtKB-KW"/>
</dbReference>
<dbReference type="Proteomes" id="UP000187013">
    <property type="component" value="Unassembled WGS sequence"/>
</dbReference>
<keyword evidence="4 6" id="KW-0863">Zinc-finger</keyword>
<evidence type="ECO:0000256" key="5">
    <source>
        <dbReference type="ARBA" id="ARBA00022833"/>
    </source>
</evidence>
<dbReference type="PANTHER" id="PTHR12983">
    <property type="entry name" value="RING FINGER 10 FAMILY MEMBER"/>
    <property type="match status" value="1"/>
</dbReference>
<dbReference type="SUPFAM" id="SSF57850">
    <property type="entry name" value="RING/U-box"/>
    <property type="match status" value="1"/>
</dbReference>
<dbReference type="InterPro" id="IPR013083">
    <property type="entry name" value="Znf_RING/FYVE/PHD"/>
</dbReference>
<proteinExistence type="predicted"/>
<feature type="compositionally biased region" description="Basic and acidic residues" evidence="7">
    <location>
        <begin position="571"/>
        <end position="588"/>
    </location>
</feature>
<dbReference type="OrthoDB" id="302966at2759"/>
<comment type="caution">
    <text evidence="9">The sequence shown here is derived from an EMBL/GenBank/DDBJ whole genome shotgun (WGS) entry which is preliminary data.</text>
</comment>
<reference evidence="9 10" key="1">
    <citation type="submission" date="2016-08" db="EMBL/GenBank/DDBJ databases">
        <title>Draft genome sequence of allopolyploid Zygosaccharomyces rouxii.</title>
        <authorList>
            <person name="Watanabe J."/>
            <person name="Uehara K."/>
            <person name="Mogi Y."/>
            <person name="Tsukioka Y."/>
        </authorList>
    </citation>
    <scope>NUCLEOTIDE SEQUENCE [LARGE SCALE GENOMIC DNA]</scope>
    <source>
        <strain evidence="9 10">NBRC 110957</strain>
    </source>
</reference>
<keyword evidence="2" id="KW-0963">Cytoplasm</keyword>
<dbReference type="InterPro" id="IPR001841">
    <property type="entry name" value="Znf_RING"/>
</dbReference>
<feature type="compositionally biased region" description="Polar residues" evidence="7">
    <location>
        <begin position="589"/>
        <end position="600"/>
    </location>
</feature>
<dbReference type="Gene3D" id="3.30.40.10">
    <property type="entry name" value="Zinc/RING finger domain, C3HC4 (zinc finger)"/>
    <property type="match status" value="1"/>
</dbReference>
<evidence type="ECO:0000259" key="8">
    <source>
        <dbReference type="PROSITE" id="PS50089"/>
    </source>
</evidence>
<accession>A0A1Q2ZVU5</accession>
<evidence type="ECO:0000256" key="3">
    <source>
        <dbReference type="ARBA" id="ARBA00022723"/>
    </source>
</evidence>
<feature type="compositionally biased region" description="Basic residues" evidence="7">
    <location>
        <begin position="118"/>
        <end position="127"/>
    </location>
</feature>
<evidence type="ECO:0000256" key="6">
    <source>
        <dbReference type="PROSITE-ProRule" id="PRU00175"/>
    </source>
</evidence>
<dbReference type="GO" id="GO:0061630">
    <property type="term" value="F:ubiquitin protein ligase activity"/>
    <property type="evidence" value="ECO:0007669"/>
    <property type="project" value="EnsemblFungi"/>
</dbReference>
<feature type="domain" description="RING-type" evidence="8">
    <location>
        <begin position="179"/>
        <end position="233"/>
    </location>
</feature>
<dbReference type="GO" id="GO:0000976">
    <property type="term" value="F:transcription cis-regulatory region binding"/>
    <property type="evidence" value="ECO:0007669"/>
    <property type="project" value="TreeGrafter"/>
</dbReference>
<dbReference type="eggNOG" id="KOG2164">
    <property type="taxonomic scope" value="Eukaryota"/>
</dbReference>
<feature type="region of interest" description="Disordered" evidence="7">
    <location>
        <begin position="1"/>
        <end position="69"/>
    </location>
</feature>
<feature type="compositionally biased region" description="Basic and acidic residues" evidence="7">
    <location>
        <begin position="549"/>
        <end position="560"/>
    </location>
</feature>
<dbReference type="EMBL" id="BDGX01000008">
    <property type="protein sequence ID" value="GAV47581.1"/>
    <property type="molecule type" value="Genomic_DNA"/>
</dbReference>
<protein>
    <recommendedName>
        <fullName evidence="8">RING-type domain-containing protein</fullName>
    </recommendedName>
</protein>
<dbReference type="InterPro" id="IPR039739">
    <property type="entry name" value="MAG2/RNF10"/>
</dbReference>
<feature type="compositionally biased region" description="Low complexity" evidence="7">
    <location>
        <begin position="23"/>
        <end position="32"/>
    </location>
</feature>
<evidence type="ECO:0000256" key="1">
    <source>
        <dbReference type="ARBA" id="ARBA00004496"/>
    </source>
</evidence>
<evidence type="ECO:0000256" key="2">
    <source>
        <dbReference type="ARBA" id="ARBA00022490"/>
    </source>
</evidence>
<dbReference type="GO" id="GO:0006513">
    <property type="term" value="P:protein monoubiquitination"/>
    <property type="evidence" value="ECO:0007669"/>
    <property type="project" value="EnsemblFungi"/>
</dbReference>
<feature type="region of interest" description="Disordered" evidence="7">
    <location>
        <begin position="107"/>
        <end position="127"/>
    </location>
</feature>
<comment type="subcellular location">
    <subcellularLocation>
        <location evidence="1">Cytoplasm</location>
    </subcellularLocation>
</comment>
<evidence type="ECO:0000256" key="4">
    <source>
        <dbReference type="ARBA" id="ARBA00022771"/>
    </source>
</evidence>
<feature type="compositionally biased region" description="Basic residues" evidence="7">
    <location>
        <begin position="39"/>
        <end position="55"/>
    </location>
</feature>
<dbReference type="PROSITE" id="PS50089">
    <property type="entry name" value="ZF_RING_2"/>
    <property type="match status" value="1"/>
</dbReference>
<evidence type="ECO:0000313" key="9">
    <source>
        <dbReference type="EMBL" id="GAV47581.1"/>
    </source>
</evidence>
<sequence length="624" mass="71402">MGKKDGKDVTEPKGASDGSTTAGPIPGKSPKGNGNGGRRQAHKYHGKNHIGHKKQQRFEGQGNGSKSIEDDFDTTIAEELNSGNYKMKGRRAQVSINHLLQLQFPEIKKSPENIPPRSVRRKQDKSSNHIRLHGDSFVNAHYRVLADNRVSYKEQSNNPNVPVPRENIVRIVVPPGQNCPICLSEEPVVPRMVVCGHIFCLSCLLSFFAAEETVKNKDTGYVQRKKFKECPLCGSILRSQNFKQVIFDTAQHQERPQIGKESVFQLMCRPHGSMLPLPVQLGVDPLAVGDFPPVEMSHLAPYARMMTCSSGYAIELLERDIDALNTQYEVDRVLYNDNGKFYKLALEDLNAGVARILQDLDKEPVDVPSLASLQLGTNLKSKYDESNAFFFFQTAFHSSTRYFLSPLDVKMLLFTFERYSRFPDELKAVIENVNYDTVVTEDLITRYKYISHLPLGTEIAMIELDWRSTNLIPQEVYEKFAPELKERRRRLHMRRTREDKQKKLYEKRIEQEHKEFYQRENGEEYIPEVIYDSPDPVLDSLRLESDAVVDKQEPHKKEKTIWGTSIPVDDEASRENEEFEAMLRERMQQAESVGDTQPPTQGGKKDKKKKKSKVMLFSSNHHTL</sequence>